<keyword evidence="2" id="KW-1133">Transmembrane helix</keyword>
<comment type="caution">
    <text evidence="4">The sequence shown here is derived from an EMBL/GenBank/DDBJ whole genome shotgun (WGS) entry which is preliminary data.</text>
</comment>
<dbReference type="Gene3D" id="2.70.70.10">
    <property type="entry name" value="Glucose Permease (Domain IIA)"/>
    <property type="match status" value="1"/>
</dbReference>
<name>A0ABT8QVM0_9FIRM</name>
<reference evidence="4" key="1">
    <citation type="submission" date="2022-05" db="EMBL/GenBank/DDBJ databases">
        <title>Expanded diversity of anoxic marine methylotrophy in a Black Sea sulfate reducing microorganism.</title>
        <authorList>
            <person name="Fischer P.Q."/>
            <person name="Stams A.J.M."/>
            <person name="Villanueva L."/>
            <person name="Sousa D.Z."/>
        </authorList>
    </citation>
    <scope>NUCLEOTIDE SEQUENCE</scope>
    <source>
        <strain evidence="4">P130</strain>
    </source>
</reference>
<evidence type="ECO:0000256" key="1">
    <source>
        <dbReference type="SAM" id="MobiDB-lite"/>
    </source>
</evidence>
<keyword evidence="2" id="KW-0812">Transmembrane</keyword>
<feature type="domain" description="M23ase beta-sheet core" evidence="3">
    <location>
        <begin position="117"/>
        <end position="216"/>
    </location>
</feature>
<dbReference type="Pfam" id="PF01551">
    <property type="entry name" value="Peptidase_M23"/>
    <property type="match status" value="1"/>
</dbReference>
<feature type="transmembrane region" description="Helical" evidence="2">
    <location>
        <begin position="26"/>
        <end position="49"/>
    </location>
</feature>
<dbReference type="InterPro" id="IPR016047">
    <property type="entry name" value="M23ase_b-sheet_dom"/>
</dbReference>
<keyword evidence="5" id="KW-1185">Reference proteome</keyword>
<evidence type="ECO:0000313" key="4">
    <source>
        <dbReference type="EMBL" id="MDO0824088.1"/>
    </source>
</evidence>
<organism evidence="4 5">
    <name type="scientific">Desulfosporosinus nitroreducens</name>
    <dbReference type="NCBI Taxonomy" id="2018668"/>
    <lineage>
        <taxon>Bacteria</taxon>
        <taxon>Bacillati</taxon>
        <taxon>Bacillota</taxon>
        <taxon>Clostridia</taxon>
        <taxon>Eubacteriales</taxon>
        <taxon>Desulfitobacteriaceae</taxon>
        <taxon>Desulfosporosinus</taxon>
    </lineage>
</organism>
<dbReference type="CDD" id="cd12797">
    <property type="entry name" value="M23_peptidase"/>
    <property type="match status" value="1"/>
</dbReference>
<evidence type="ECO:0000256" key="2">
    <source>
        <dbReference type="SAM" id="Phobius"/>
    </source>
</evidence>
<dbReference type="PANTHER" id="PTHR21666">
    <property type="entry name" value="PEPTIDASE-RELATED"/>
    <property type="match status" value="1"/>
</dbReference>
<dbReference type="Proteomes" id="UP001176021">
    <property type="component" value="Unassembled WGS sequence"/>
</dbReference>
<feature type="region of interest" description="Disordered" evidence="1">
    <location>
        <begin position="223"/>
        <end position="244"/>
    </location>
</feature>
<accession>A0ABT8QVM0</accession>
<proteinExistence type="predicted"/>
<dbReference type="RefSeq" id="WP_302049128.1">
    <property type="nucleotide sequence ID" value="NZ_JAMJEV010000011.1"/>
</dbReference>
<dbReference type="SUPFAM" id="SSF51261">
    <property type="entry name" value="Duplicated hybrid motif"/>
    <property type="match status" value="1"/>
</dbReference>
<dbReference type="PANTHER" id="PTHR21666:SF270">
    <property type="entry name" value="MUREIN HYDROLASE ACTIVATOR ENVC"/>
    <property type="match status" value="1"/>
</dbReference>
<gene>
    <name evidence="4" type="ORF">M8H41_14695</name>
</gene>
<evidence type="ECO:0000259" key="3">
    <source>
        <dbReference type="Pfam" id="PF01551"/>
    </source>
</evidence>
<sequence length="244" mass="26758">MADPVTSKVLIHLATLAAEEDGRRNLLILFSIPIALVLLILMIFAYILASPLSFIAGFFTDPNELAALQAFRAEHGDKVRLQTGAIILNGKYPMPAVGEITSPYGQRIHPVTGKRSFHTGIDIAGEWHGEIKSIADGRVVKIGIDEIYGNSILIKHDYPDETFYSFYAHLSKVFALPDQEIFTGDVIALEGGDPEHDPNPGSSTGHHLHFEIRTSSLALSHTDPVPYLYAPSETEEEEEPIEGT</sequence>
<protein>
    <submittedName>
        <fullName evidence="4">M23 family metallopeptidase</fullName>
    </submittedName>
</protein>
<dbReference type="EMBL" id="JAMJEV010000011">
    <property type="protein sequence ID" value="MDO0824088.1"/>
    <property type="molecule type" value="Genomic_DNA"/>
</dbReference>
<feature type="compositionally biased region" description="Acidic residues" evidence="1">
    <location>
        <begin position="233"/>
        <end position="244"/>
    </location>
</feature>
<dbReference type="InterPro" id="IPR011055">
    <property type="entry name" value="Dup_hybrid_motif"/>
</dbReference>
<evidence type="ECO:0000313" key="5">
    <source>
        <dbReference type="Proteomes" id="UP001176021"/>
    </source>
</evidence>
<keyword evidence="2" id="KW-0472">Membrane</keyword>
<dbReference type="InterPro" id="IPR050570">
    <property type="entry name" value="Cell_wall_metabolism_enzyme"/>
</dbReference>